<dbReference type="InterPro" id="IPR036259">
    <property type="entry name" value="MFS_trans_sf"/>
</dbReference>
<comment type="subcellular location">
    <subcellularLocation>
        <location evidence="1">Membrane</location>
        <topology evidence="1">Multi-pass membrane protein</topology>
    </subcellularLocation>
</comment>
<reference evidence="7 8" key="1">
    <citation type="submission" date="2010-12" db="EMBL/GenBank/DDBJ databases">
        <authorList>
            <person name="Muzny D."/>
            <person name="Qin X."/>
            <person name="Deng J."/>
            <person name="Jiang H."/>
            <person name="Liu Y."/>
            <person name="Qu J."/>
            <person name="Song X.-Z."/>
            <person name="Zhang L."/>
            <person name="Thornton R."/>
            <person name="Coyle M."/>
            <person name="Francisco L."/>
            <person name="Jackson L."/>
            <person name="Javaid M."/>
            <person name="Korchina V."/>
            <person name="Kovar C."/>
            <person name="Mata R."/>
            <person name="Mathew T."/>
            <person name="Ngo R."/>
            <person name="Nguyen L."/>
            <person name="Nguyen N."/>
            <person name="Okwuonu G."/>
            <person name="Ongeri F."/>
            <person name="Pham C."/>
            <person name="Simmons D."/>
            <person name="Wilczek-Boney K."/>
            <person name="Hale W."/>
            <person name="Jakkamsetti A."/>
            <person name="Pham P."/>
            <person name="Ruth R."/>
            <person name="San Lucas F."/>
            <person name="Warren J."/>
            <person name="Zhang J."/>
            <person name="Zhao Z."/>
            <person name="Zhou C."/>
            <person name="Zhu D."/>
            <person name="Lee S."/>
            <person name="Bess C."/>
            <person name="Blankenburg K."/>
            <person name="Forbes L."/>
            <person name="Fu Q."/>
            <person name="Gubbala S."/>
            <person name="Hirani K."/>
            <person name="Jayaseelan J.C."/>
            <person name="Lara F."/>
            <person name="Munidasa M."/>
            <person name="Palculict T."/>
            <person name="Patil S."/>
            <person name="Pu L.-L."/>
            <person name="Saada N."/>
            <person name="Tang L."/>
            <person name="Weissenberger G."/>
            <person name="Zhu Y."/>
            <person name="Hemphill L."/>
            <person name="Shang Y."/>
            <person name="Youmans B."/>
            <person name="Ayvaz T."/>
            <person name="Ross M."/>
            <person name="Santibanez J."/>
            <person name="Aqrawi P."/>
            <person name="Gross S."/>
            <person name="Joshi V."/>
            <person name="Fowler G."/>
            <person name="Nazareth L."/>
            <person name="Reid J."/>
            <person name="Worley K."/>
            <person name="Petrosino J."/>
            <person name="Highlander S."/>
            <person name="Gibbs R."/>
        </authorList>
    </citation>
    <scope>NUCLEOTIDE SEQUENCE [LARGE SCALE GENOMIC DNA]</scope>
    <source>
        <strain evidence="7 8">ATCC 51599</strain>
    </source>
</reference>
<name>E7S031_9BURK</name>
<dbReference type="EMBL" id="AEQP01000022">
    <property type="protein sequence ID" value="EFV94180.1"/>
    <property type="molecule type" value="Genomic_DNA"/>
</dbReference>
<protein>
    <submittedName>
        <fullName evidence="7">Transporter, major facilitator family protein</fullName>
    </submittedName>
</protein>
<proteinExistence type="predicted"/>
<dbReference type="PANTHER" id="PTHR12778">
    <property type="entry name" value="SOLUTE CARRIER FAMILY 33 ACETYL-COA TRANSPORTER -RELATED"/>
    <property type="match status" value="1"/>
</dbReference>
<feature type="transmembrane region" description="Helical" evidence="6">
    <location>
        <begin position="441"/>
        <end position="462"/>
    </location>
</feature>
<dbReference type="GO" id="GO:0022857">
    <property type="term" value="F:transmembrane transporter activity"/>
    <property type="evidence" value="ECO:0007669"/>
    <property type="project" value="InterPro"/>
</dbReference>
<feature type="transmembrane region" description="Helical" evidence="6">
    <location>
        <begin position="107"/>
        <end position="126"/>
    </location>
</feature>
<evidence type="ECO:0000256" key="4">
    <source>
        <dbReference type="ARBA" id="ARBA00022989"/>
    </source>
</evidence>
<dbReference type="Proteomes" id="UP000011021">
    <property type="component" value="Unassembled WGS sequence"/>
</dbReference>
<evidence type="ECO:0000256" key="1">
    <source>
        <dbReference type="ARBA" id="ARBA00004141"/>
    </source>
</evidence>
<dbReference type="InterPro" id="IPR004752">
    <property type="entry name" value="AmpG_permease/AT-1"/>
</dbReference>
<feature type="transmembrane region" description="Helical" evidence="6">
    <location>
        <begin position="311"/>
        <end position="337"/>
    </location>
</feature>
<feature type="transmembrane region" description="Helical" evidence="6">
    <location>
        <begin position="39"/>
        <end position="64"/>
    </location>
</feature>
<dbReference type="PANTHER" id="PTHR12778:SF10">
    <property type="entry name" value="MAJOR FACILITATOR SUPERFAMILY DOMAIN-CONTAINING PROTEIN 3"/>
    <property type="match status" value="1"/>
</dbReference>
<feature type="transmembrane region" description="Helical" evidence="6">
    <location>
        <begin position="349"/>
        <end position="371"/>
    </location>
</feature>
<sequence>MAAMKLGATRCYTRWMSDSPKPAPGLWQTYGQVFASRRIAAMLLLGFSSGLPLALTAGALQAWLTVNGIDLHTIGYFALVGLPYTFKFVWAPLLDRFEPRLLGRRRGWILVFQLAMALACLGLAQLDPAHHIHLIAVLSVVVAWLSASQDVVFDAYRADLLSPEERGAGAAVSVLGYRLAMLVSGGGSFILADTWLGWPGTYRIMGVMLLLLMGATVWSPRIARPQQASGGAGAELKGFVAMVLGGALLWWLCTQASRPVLAWLQAGPLGQLLAETLVMLLTGVGAVLVARRVGFPSFVAPWDAFFARPHALAFLLLIVLYKLGDAFAASLSTSFLLRGVGFSQAEIGAINKGLGLLATIVGALLGGAWLSSRSLYQSLMFFGILQAFSNVGYWLLSVLPKSYLLMAGAIGIENLCGGLGTAAFVAFLMTLTDRRFSAAQYALLSALAAIGRVYVGPVAGVVVEQQGWPSFFLMTVAAALPGLLMLWWLRREVQALDARRTRTEALPDLD</sequence>
<feature type="transmembrane region" description="Helical" evidence="6">
    <location>
        <begin position="402"/>
        <end position="429"/>
    </location>
</feature>
<evidence type="ECO:0000313" key="7">
    <source>
        <dbReference type="EMBL" id="EFV94180.1"/>
    </source>
</evidence>
<gene>
    <name evidence="7" type="ORF">HMPREF0551_2295</name>
</gene>
<dbReference type="AlphaFoldDB" id="E7S031"/>
<dbReference type="eggNOG" id="COG2211">
    <property type="taxonomic scope" value="Bacteria"/>
</dbReference>
<dbReference type="Gene3D" id="1.20.1250.20">
    <property type="entry name" value="MFS general substrate transporter like domains"/>
    <property type="match status" value="2"/>
</dbReference>
<comment type="caution">
    <text evidence="7">The sequence shown here is derived from an EMBL/GenBank/DDBJ whole genome shotgun (WGS) entry which is preliminary data.</text>
</comment>
<keyword evidence="4 6" id="KW-1133">Transmembrane helix</keyword>
<feature type="transmembrane region" description="Helical" evidence="6">
    <location>
        <begin position="204"/>
        <end position="222"/>
    </location>
</feature>
<dbReference type="InterPro" id="IPR011701">
    <property type="entry name" value="MFS"/>
</dbReference>
<feature type="transmembrane region" description="Helical" evidence="6">
    <location>
        <begin position="76"/>
        <end position="95"/>
    </location>
</feature>
<evidence type="ECO:0000256" key="2">
    <source>
        <dbReference type="ARBA" id="ARBA00022448"/>
    </source>
</evidence>
<dbReference type="HOGENOM" id="CLU_029352_1_0_4"/>
<keyword evidence="5 6" id="KW-0472">Membrane</keyword>
<dbReference type="SUPFAM" id="SSF103473">
    <property type="entry name" value="MFS general substrate transporter"/>
    <property type="match status" value="1"/>
</dbReference>
<dbReference type="CDD" id="cd17486">
    <property type="entry name" value="MFS_AmpG_like"/>
    <property type="match status" value="1"/>
</dbReference>
<keyword evidence="2" id="KW-0813">Transport</keyword>
<accession>E7S031</accession>
<feature type="transmembrane region" description="Helical" evidence="6">
    <location>
        <begin position="168"/>
        <end position="192"/>
    </location>
</feature>
<dbReference type="GO" id="GO:0016020">
    <property type="term" value="C:membrane"/>
    <property type="evidence" value="ECO:0007669"/>
    <property type="project" value="UniProtKB-SubCell"/>
</dbReference>
<feature type="transmembrane region" description="Helical" evidence="6">
    <location>
        <begin position="468"/>
        <end position="489"/>
    </location>
</feature>
<evidence type="ECO:0000313" key="8">
    <source>
        <dbReference type="Proteomes" id="UP000011021"/>
    </source>
</evidence>
<feature type="transmembrane region" description="Helical" evidence="6">
    <location>
        <begin position="234"/>
        <end position="252"/>
    </location>
</feature>
<feature type="transmembrane region" description="Helical" evidence="6">
    <location>
        <begin position="132"/>
        <end position="156"/>
    </location>
</feature>
<evidence type="ECO:0000256" key="5">
    <source>
        <dbReference type="ARBA" id="ARBA00023136"/>
    </source>
</evidence>
<organism evidence="7 8">
    <name type="scientific">Lautropia mirabilis ATCC 51599</name>
    <dbReference type="NCBI Taxonomy" id="887898"/>
    <lineage>
        <taxon>Bacteria</taxon>
        <taxon>Pseudomonadati</taxon>
        <taxon>Pseudomonadota</taxon>
        <taxon>Betaproteobacteria</taxon>
        <taxon>Burkholderiales</taxon>
        <taxon>Burkholderiaceae</taxon>
        <taxon>Lautropia</taxon>
    </lineage>
</organism>
<keyword evidence="8" id="KW-1185">Reference proteome</keyword>
<feature type="transmembrane region" description="Helical" evidence="6">
    <location>
        <begin position="272"/>
        <end position="290"/>
    </location>
</feature>
<feature type="transmembrane region" description="Helical" evidence="6">
    <location>
        <begin position="378"/>
        <end position="396"/>
    </location>
</feature>
<dbReference type="NCBIfam" id="TIGR00901">
    <property type="entry name" value="2A0125"/>
    <property type="match status" value="1"/>
</dbReference>
<dbReference type="Pfam" id="PF07690">
    <property type="entry name" value="MFS_1"/>
    <property type="match status" value="1"/>
</dbReference>
<keyword evidence="3 6" id="KW-0812">Transmembrane</keyword>
<dbReference type="STRING" id="887898.HMPREF0551_2295"/>
<evidence type="ECO:0000256" key="3">
    <source>
        <dbReference type="ARBA" id="ARBA00022692"/>
    </source>
</evidence>
<evidence type="ECO:0000256" key="6">
    <source>
        <dbReference type="SAM" id="Phobius"/>
    </source>
</evidence>